<keyword evidence="2" id="KW-0223">Dioxygenase</keyword>
<keyword evidence="3" id="KW-0560">Oxidoreductase</keyword>
<evidence type="ECO:0000259" key="6">
    <source>
        <dbReference type="PROSITE" id="PS51471"/>
    </source>
</evidence>
<feature type="domain" description="Fe2OG dioxygenase" evidence="6">
    <location>
        <begin position="260"/>
        <end position="378"/>
    </location>
</feature>
<feature type="binding site" evidence="5">
    <location>
        <position position="334"/>
    </location>
    <ligand>
        <name>Fe cation</name>
        <dbReference type="ChEBI" id="CHEBI:24875"/>
        <note>catalytic</note>
    </ligand>
</feature>
<dbReference type="InParanoid" id="A0A0L0H819"/>
<accession>A0A0L0H819</accession>
<dbReference type="InterPro" id="IPR037151">
    <property type="entry name" value="AlkB-like_sf"/>
</dbReference>
<evidence type="ECO:0000256" key="1">
    <source>
        <dbReference type="ARBA" id="ARBA00022723"/>
    </source>
</evidence>
<dbReference type="InterPro" id="IPR027450">
    <property type="entry name" value="AlkB-like"/>
</dbReference>
<evidence type="ECO:0000256" key="2">
    <source>
        <dbReference type="ARBA" id="ARBA00022964"/>
    </source>
</evidence>
<evidence type="ECO:0000313" key="7">
    <source>
        <dbReference type="EMBL" id="KNC97061.1"/>
    </source>
</evidence>
<proteinExistence type="predicted"/>
<dbReference type="GO" id="GO:0005737">
    <property type="term" value="C:cytoplasm"/>
    <property type="evidence" value="ECO:0007669"/>
    <property type="project" value="TreeGrafter"/>
</dbReference>
<dbReference type="PROSITE" id="PS51471">
    <property type="entry name" value="FE2OG_OXY"/>
    <property type="match status" value="1"/>
</dbReference>
<dbReference type="OMA" id="WSTKSYD"/>
<evidence type="ECO:0000313" key="8">
    <source>
        <dbReference type="Proteomes" id="UP000053201"/>
    </source>
</evidence>
<dbReference type="RefSeq" id="XP_016605101.1">
    <property type="nucleotide sequence ID" value="XM_016755623.1"/>
</dbReference>
<dbReference type="VEuPathDB" id="FungiDB:SPPG_07458"/>
<dbReference type="InterPro" id="IPR004574">
    <property type="entry name" value="Alkb"/>
</dbReference>
<dbReference type="SUPFAM" id="SSF51197">
    <property type="entry name" value="Clavaminate synthase-like"/>
    <property type="match status" value="1"/>
</dbReference>
<dbReference type="GO" id="GO:0005634">
    <property type="term" value="C:nucleus"/>
    <property type="evidence" value="ECO:0007669"/>
    <property type="project" value="TreeGrafter"/>
</dbReference>
<evidence type="ECO:0000256" key="4">
    <source>
        <dbReference type="ARBA" id="ARBA00023004"/>
    </source>
</evidence>
<keyword evidence="8" id="KW-1185">Reference proteome</keyword>
<protein>
    <submittedName>
        <fullName evidence="7">Alkylated DNA repair protein AlkB</fullName>
    </submittedName>
</protein>
<dbReference type="OrthoDB" id="6614653at2759"/>
<dbReference type="GO" id="GO:0046872">
    <property type="term" value="F:metal ion binding"/>
    <property type="evidence" value="ECO:0007669"/>
    <property type="project" value="UniProtKB-KW"/>
</dbReference>
<dbReference type="GO" id="GO:0051213">
    <property type="term" value="F:dioxygenase activity"/>
    <property type="evidence" value="ECO:0007669"/>
    <property type="project" value="UniProtKB-KW"/>
</dbReference>
<dbReference type="STRING" id="645134.A0A0L0H819"/>
<dbReference type="Pfam" id="PF13532">
    <property type="entry name" value="2OG-FeII_Oxy_2"/>
    <property type="match status" value="1"/>
</dbReference>
<dbReference type="AlphaFoldDB" id="A0A0L0H819"/>
<evidence type="ECO:0000256" key="5">
    <source>
        <dbReference type="PIRSR" id="PIRSR604574-2"/>
    </source>
</evidence>
<dbReference type="eggNOG" id="KOG2731">
    <property type="taxonomic scope" value="Eukaryota"/>
</dbReference>
<dbReference type="GeneID" id="27690672"/>
<gene>
    <name evidence="7" type="ORF">SPPG_07458</name>
</gene>
<comment type="cofactor">
    <cofactor evidence="5">
        <name>Fe(2+)</name>
        <dbReference type="ChEBI" id="CHEBI:29033"/>
    </cofactor>
    <text evidence="5">Binds 1 Fe(2+) ion per subunit.</text>
</comment>
<feature type="binding site" evidence="5">
    <location>
        <position position="278"/>
    </location>
    <ligand>
        <name>Fe cation</name>
        <dbReference type="ChEBI" id="CHEBI:24875"/>
        <note>catalytic</note>
    </ligand>
</feature>
<evidence type="ECO:0000256" key="3">
    <source>
        <dbReference type="ARBA" id="ARBA00023002"/>
    </source>
</evidence>
<organism evidence="7 8">
    <name type="scientific">Spizellomyces punctatus (strain DAOM BR117)</name>
    <dbReference type="NCBI Taxonomy" id="645134"/>
    <lineage>
        <taxon>Eukaryota</taxon>
        <taxon>Fungi</taxon>
        <taxon>Fungi incertae sedis</taxon>
        <taxon>Chytridiomycota</taxon>
        <taxon>Chytridiomycota incertae sedis</taxon>
        <taxon>Chytridiomycetes</taxon>
        <taxon>Spizellomycetales</taxon>
        <taxon>Spizellomycetaceae</taxon>
        <taxon>Spizellomyces</taxon>
    </lineage>
</organism>
<dbReference type="PANTHER" id="PTHR16557">
    <property type="entry name" value="ALKYLATED DNA REPAIR PROTEIN ALKB-RELATED"/>
    <property type="match status" value="1"/>
</dbReference>
<sequence>MGRKKQKVLPPDSPLWANQTAFRVVERSWKRKEHAPDLLKTLVDPSRNAAIAVEAGLLKPVALSDDPRRISPHFGFSVEPDTPLPPAYELVNVPGLVIIPNMFSPSAQRTIIKQCLKEYTRHPNVTNLDTHWKLPSAGIWNLHELVRKGEIASGAEETLLRMRHDGTVEGALKNGYDSDVNEAGIKIDPPTTDTHHLTHLTPQDALLRLRWTSLGFQYNWSTKEYHLDRRPSFPPLIGELSTAIVEAVQGVTGYEARQWKAEAGIINFYGLKDALMAHQDRSEENAAAPLVSFSFGHSCIFLIGTESRDDIPTSVVLRSGDVLVMHGQSRLAFHSVPRILENTLPEYLFPHVDEAPDWDLFAEYMAASRININVRQVK</sequence>
<dbReference type="Proteomes" id="UP000053201">
    <property type="component" value="Unassembled WGS sequence"/>
</dbReference>
<name>A0A0L0H819_SPIPD</name>
<feature type="binding site" evidence="5">
    <location>
        <position position="280"/>
    </location>
    <ligand>
        <name>Fe cation</name>
        <dbReference type="ChEBI" id="CHEBI:24875"/>
        <note>catalytic</note>
    </ligand>
</feature>
<dbReference type="Gene3D" id="2.60.120.590">
    <property type="entry name" value="Alpha-ketoglutarate-dependent dioxygenase AlkB-like"/>
    <property type="match status" value="1"/>
</dbReference>
<keyword evidence="1 5" id="KW-0479">Metal-binding</keyword>
<reference evidence="7 8" key="1">
    <citation type="submission" date="2009-08" db="EMBL/GenBank/DDBJ databases">
        <title>The Genome Sequence of Spizellomyces punctatus strain DAOM BR117.</title>
        <authorList>
            <consortium name="The Broad Institute Genome Sequencing Platform"/>
            <person name="Russ C."/>
            <person name="Cuomo C."/>
            <person name="Shea T."/>
            <person name="Young S.K."/>
            <person name="Zeng Q."/>
            <person name="Koehrsen M."/>
            <person name="Haas B."/>
            <person name="Borodovsky M."/>
            <person name="Guigo R."/>
            <person name="Alvarado L."/>
            <person name="Berlin A."/>
            <person name="Bochicchio J."/>
            <person name="Borenstein D."/>
            <person name="Chapman S."/>
            <person name="Chen Z."/>
            <person name="Engels R."/>
            <person name="Freedman E."/>
            <person name="Gellesch M."/>
            <person name="Goldberg J."/>
            <person name="Griggs A."/>
            <person name="Gujja S."/>
            <person name="Heiman D."/>
            <person name="Hepburn T."/>
            <person name="Howarth C."/>
            <person name="Jen D."/>
            <person name="Larson L."/>
            <person name="Lewis B."/>
            <person name="Mehta T."/>
            <person name="Park D."/>
            <person name="Pearson M."/>
            <person name="Roberts A."/>
            <person name="Saif S."/>
            <person name="Shenoy N."/>
            <person name="Sisk P."/>
            <person name="Stolte C."/>
            <person name="Sykes S."/>
            <person name="Thomson T."/>
            <person name="Walk T."/>
            <person name="White J."/>
            <person name="Yandava C."/>
            <person name="Burger G."/>
            <person name="Gray M.W."/>
            <person name="Holland P.W.H."/>
            <person name="King N."/>
            <person name="Lang F.B.F."/>
            <person name="Roger A.J."/>
            <person name="Ruiz-Trillo I."/>
            <person name="Lander E."/>
            <person name="Nusbaum C."/>
        </authorList>
    </citation>
    <scope>NUCLEOTIDE SEQUENCE [LARGE SCALE GENOMIC DNA]</scope>
    <source>
        <strain evidence="7 8">DAOM BR117</strain>
    </source>
</reference>
<dbReference type="InterPro" id="IPR005123">
    <property type="entry name" value="Oxoglu/Fe-dep_dioxygenase_dom"/>
</dbReference>
<dbReference type="EMBL" id="KQ257465">
    <property type="protein sequence ID" value="KNC97061.1"/>
    <property type="molecule type" value="Genomic_DNA"/>
</dbReference>
<dbReference type="PANTHER" id="PTHR16557:SF2">
    <property type="entry name" value="NUCLEIC ACID DIOXYGENASE ALKBH1"/>
    <property type="match status" value="1"/>
</dbReference>
<keyword evidence="4 5" id="KW-0408">Iron</keyword>
<dbReference type="FunCoup" id="A0A0L0H819">
    <property type="interactions" value="449"/>
</dbReference>